<dbReference type="InterPro" id="IPR005844">
    <property type="entry name" value="A-D-PHexomutase_a/b/a-I"/>
</dbReference>
<sequence>MLSRGIFSGGGLCGIVGTDAAQWDTAGARAIGAAFVHLVGLSGQALVMGHDMRPTSADLARAVAEGALSQGADVVDLGLCSTDQLVYSSAVLEVPGVMITGGHLGAAVNGILLWQAGAVPVDEAFLDRLAARAEEFERSPRPKVGVLGSITADETLTDYATHLRAQVDADALAGLHVVVDAGNGMVALDAPAVLGEEKLGLHLELLNRVLDGTFPQHGPNPSQPASLVQAAARVRTSGADLGLVFDGDGDRCAVLDEAGVLVPDDAVTQIVGGSRPGDLFGTHGGMLTALRLMECLGISGEPLSALVSRCAHSATSGEINLAVGDADAALRAVGEAFEHHRVQSDCGDGLTLSGEAGARGEWSASLRPDDGQGLRLVVEAADRAVMEAVRDDLCSILAAVA</sequence>
<dbReference type="GO" id="GO:0046872">
    <property type="term" value="F:metal ion binding"/>
    <property type="evidence" value="ECO:0007669"/>
    <property type="project" value="UniProtKB-KW"/>
</dbReference>
<evidence type="ECO:0000313" key="10">
    <source>
        <dbReference type="Proteomes" id="UP000275749"/>
    </source>
</evidence>
<dbReference type="GO" id="GO:0016868">
    <property type="term" value="F:intramolecular phosphotransferase activity"/>
    <property type="evidence" value="ECO:0007669"/>
    <property type="project" value="InterPro"/>
</dbReference>
<dbReference type="PANTHER" id="PTHR43771">
    <property type="entry name" value="PHOSPHOMANNOMUTASE"/>
    <property type="match status" value="1"/>
</dbReference>
<gene>
    <name evidence="9" type="ORF">EDD41_0900</name>
</gene>
<dbReference type="Pfam" id="PF02878">
    <property type="entry name" value="PGM_PMM_I"/>
    <property type="match status" value="1"/>
</dbReference>
<dbReference type="EMBL" id="RKHG01000001">
    <property type="protein sequence ID" value="ROR53729.1"/>
    <property type="molecule type" value="Genomic_DNA"/>
</dbReference>
<comment type="similarity">
    <text evidence="2">Belongs to the phosphohexose mutase family.</text>
</comment>
<evidence type="ECO:0000259" key="7">
    <source>
        <dbReference type="Pfam" id="PF02878"/>
    </source>
</evidence>
<dbReference type="RefSeq" id="WP_123575088.1">
    <property type="nucleotide sequence ID" value="NZ_RKHG01000001.1"/>
</dbReference>
<protein>
    <submittedName>
        <fullName evidence="9">Phosphoglucomutase/phosphomannomutase-like protein</fullName>
    </submittedName>
</protein>
<dbReference type="GO" id="GO:0005975">
    <property type="term" value="P:carbohydrate metabolic process"/>
    <property type="evidence" value="ECO:0007669"/>
    <property type="project" value="InterPro"/>
</dbReference>
<accession>A0A3N1ZSB0</accession>
<dbReference type="Gene3D" id="3.30.310.50">
    <property type="entry name" value="Alpha-D-phosphohexomutase, C-terminal domain"/>
    <property type="match status" value="1"/>
</dbReference>
<organism evidence="9 10">
    <name type="scientific">Luteococcus japonicus</name>
    <dbReference type="NCBI Taxonomy" id="33984"/>
    <lineage>
        <taxon>Bacteria</taxon>
        <taxon>Bacillati</taxon>
        <taxon>Actinomycetota</taxon>
        <taxon>Actinomycetes</taxon>
        <taxon>Propionibacteriales</taxon>
        <taxon>Propionibacteriaceae</taxon>
        <taxon>Luteococcus</taxon>
    </lineage>
</organism>
<keyword evidence="6" id="KW-0413">Isomerase</keyword>
<evidence type="ECO:0000256" key="6">
    <source>
        <dbReference type="ARBA" id="ARBA00023235"/>
    </source>
</evidence>
<evidence type="ECO:0000259" key="8">
    <source>
        <dbReference type="Pfam" id="PF02879"/>
    </source>
</evidence>
<comment type="caution">
    <text evidence="9">The sequence shown here is derived from an EMBL/GenBank/DDBJ whole genome shotgun (WGS) entry which is preliminary data.</text>
</comment>
<evidence type="ECO:0000256" key="1">
    <source>
        <dbReference type="ARBA" id="ARBA00001946"/>
    </source>
</evidence>
<dbReference type="AlphaFoldDB" id="A0A3N1ZSB0"/>
<evidence type="ECO:0000313" key="9">
    <source>
        <dbReference type="EMBL" id="ROR53729.1"/>
    </source>
</evidence>
<dbReference type="InterPro" id="IPR016055">
    <property type="entry name" value="A-D-PHexomutase_a/b/a-I/II/III"/>
</dbReference>
<dbReference type="Gene3D" id="3.40.120.10">
    <property type="entry name" value="Alpha-D-Glucose-1,6-Bisphosphate, subunit A, domain 3"/>
    <property type="match status" value="2"/>
</dbReference>
<dbReference type="Proteomes" id="UP000275749">
    <property type="component" value="Unassembled WGS sequence"/>
</dbReference>
<keyword evidence="4" id="KW-0479">Metal-binding</keyword>
<reference evidence="9 10" key="1">
    <citation type="submission" date="2018-11" db="EMBL/GenBank/DDBJ databases">
        <title>Sequencing the genomes of 1000 actinobacteria strains.</title>
        <authorList>
            <person name="Klenk H.-P."/>
        </authorList>
    </citation>
    <scope>NUCLEOTIDE SEQUENCE [LARGE SCALE GENOMIC DNA]</scope>
    <source>
        <strain evidence="9 10">DSM 10546</strain>
    </source>
</reference>
<dbReference type="PANTHER" id="PTHR43771:SF1">
    <property type="entry name" value="PHOSPHOMANNOMUTASE"/>
    <property type="match status" value="1"/>
</dbReference>
<dbReference type="InterPro" id="IPR005845">
    <property type="entry name" value="A-D-PHexomutase_a/b/a-II"/>
</dbReference>
<keyword evidence="5" id="KW-0460">Magnesium</keyword>
<feature type="domain" description="Alpha-D-phosphohexomutase alpha/beta/alpha" evidence="8">
    <location>
        <begin position="158"/>
        <end position="259"/>
    </location>
</feature>
<evidence type="ECO:0000256" key="5">
    <source>
        <dbReference type="ARBA" id="ARBA00022842"/>
    </source>
</evidence>
<evidence type="ECO:0000256" key="4">
    <source>
        <dbReference type="ARBA" id="ARBA00022723"/>
    </source>
</evidence>
<comment type="cofactor">
    <cofactor evidence="1">
        <name>Mg(2+)</name>
        <dbReference type="ChEBI" id="CHEBI:18420"/>
    </cofactor>
</comment>
<dbReference type="Pfam" id="PF02879">
    <property type="entry name" value="PGM_PMM_II"/>
    <property type="match status" value="1"/>
</dbReference>
<proteinExistence type="inferred from homology"/>
<dbReference type="SUPFAM" id="SSF53738">
    <property type="entry name" value="Phosphoglucomutase, first 3 domains"/>
    <property type="match status" value="2"/>
</dbReference>
<evidence type="ECO:0000256" key="3">
    <source>
        <dbReference type="ARBA" id="ARBA00022553"/>
    </source>
</evidence>
<feature type="domain" description="Alpha-D-phosphohexomutase alpha/beta/alpha" evidence="7">
    <location>
        <begin position="7"/>
        <end position="135"/>
    </location>
</feature>
<keyword evidence="3" id="KW-0597">Phosphoprotein</keyword>
<dbReference type="InterPro" id="IPR005841">
    <property type="entry name" value="Alpha-D-phosphohexomutase_SF"/>
</dbReference>
<dbReference type="PRINTS" id="PR00509">
    <property type="entry name" value="PGMPMM"/>
</dbReference>
<name>A0A3N1ZSB0_9ACTN</name>
<evidence type="ECO:0000256" key="2">
    <source>
        <dbReference type="ARBA" id="ARBA00010231"/>
    </source>
</evidence>